<feature type="domain" description="At1g61320/AtMIF1 LRR" evidence="1">
    <location>
        <begin position="90"/>
        <end position="386"/>
    </location>
</feature>
<proteinExistence type="predicted"/>
<dbReference type="Proteomes" id="UP000823388">
    <property type="component" value="Chromosome 3K"/>
</dbReference>
<keyword evidence="3" id="KW-1185">Reference proteome</keyword>
<evidence type="ECO:0000259" key="1">
    <source>
        <dbReference type="Pfam" id="PF23622"/>
    </source>
</evidence>
<organism evidence="2 3">
    <name type="scientific">Panicum virgatum</name>
    <name type="common">Blackwell switchgrass</name>
    <dbReference type="NCBI Taxonomy" id="38727"/>
    <lineage>
        <taxon>Eukaryota</taxon>
        <taxon>Viridiplantae</taxon>
        <taxon>Streptophyta</taxon>
        <taxon>Embryophyta</taxon>
        <taxon>Tracheophyta</taxon>
        <taxon>Spermatophyta</taxon>
        <taxon>Magnoliopsida</taxon>
        <taxon>Liliopsida</taxon>
        <taxon>Poales</taxon>
        <taxon>Poaceae</taxon>
        <taxon>PACMAD clade</taxon>
        <taxon>Panicoideae</taxon>
        <taxon>Panicodae</taxon>
        <taxon>Paniceae</taxon>
        <taxon>Panicinae</taxon>
        <taxon>Panicum</taxon>
        <taxon>Panicum sect. Hiantes</taxon>
    </lineage>
</organism>
<accession>A0A8T0UP07</accession>
<name>A0A8T0UP07_PANVG</name>
<dbReference type="AlphaFoldDB" id="A0A8T0UP07"/>
<sequence length="388" mass="43975">MTAYTGAVRSLLLPSSPANDPTIKHLELSFYLTEPYLQSIGRAVANVTESGKTNRLDFTIWTDVGHPEYEQCLLFGERLMSFFQSYPVAFKWLTRLTLQNITFGETDVHNLLNTCYKLELLSLSYCDAVINPVTGEDAILTIDAPHSALLALEVITCGYARVDLIQVPNLRMLLCANWIGGNPPLVFGNVPQLDNVAHRLTALHWQTPFTLSHCLANTTSLSAFIPEFLQSIVGNLREIYLYNIFYDCDLNWTMFVLEAAPSLTNFYLMLSRHPCERGRREDGAKRVNVSWDQASPDLKHHRLSLLHIIGFAVDEKLVKYIRLVMERAVGLKRICLLDQKPCNKCDAMDDAQSLSRNRWRFPVEEEEKEAIRQQLVDGFSSSVEISIG</sequence>
<dbReference type="Gene3D" id="3.80.10.10">
    <property type="entry name" value="Ribonuclease Inhibitor"/>
    <property type="match status" value="1"/>
</dbReference>
<dbReference type="InterPro" id="IPR044997">
    <property type="entry name" value="F-box_plant"/>
</dbReference>
<evidence type="ECO:0000313" key="3">
    <source>
        <dbReference type="Proteomes" id="UP000823388"/>
    </source>
</evidence>
<dbReference type="SUPFAM" id="SSF52047">
    <property type="entry name" value="RNI-like"/>
    <property type="match status" value="1"/>
</dbReference>
<dbReference type="PANTHER" id="PTHR32153">
    <property type="entry name" value="OJ000223_09.16 PROTEIN"/>
    <property type="match status" value="1"/>
</dbReference>
<comment type="caution">
    <text evidence="2">The sequence shown here is derived from an EMBL/GenBank/DDBJ whole genome shotgun (WGS) entry which is preliminary data.</text>
</comment>
<dbReference type="InterPro" id="IPR032675">
    <property type="entry name" value="LRR_dom_sf"/>
</dbReference>
<dbReference type="InterPro" id="IPR055357">
    <property type="entry name" value="LRR_At1g61320_AtMIF1"/>
</dbReference>
<dbReference type="Pfam" id="PF23622">
    <property type="entry name" value="LRR_At1g61320_AtMIF1"/>
    <property type="match status" value="1"/>
</dbReference>
<gene>
    <name evidence="2" type="ORF">PVAP13_3KG095600</name>
</gene>
<dbReference type="EMBL" id="CM029041">
    <property type="protein sequence ID" value="KAG2624017.1"/>
    <property type="molecule type" value="Genomic_DNA"/>
</dbReference>
<reference evidence="2" key="1">
    <citation type="submission" date="2020-05" db="EMBL/GenBank/DDBJ databases">
        <title>WGS assembly of Panicum virgatum.</title>
        <authorList>
            <person name="Lovell J.T."/>
            <person name="Jenkins J."/>
            <person name="Shu S."/>
            <person name="Juenger T.E."/>
            <person name="Schmutz J."/>
        </authorList>
    </citation>
    <scope>NUCLEOTIDE SEQUENCE</scope>
    <source>
        <strain evidence="2">AP13</strain>
    </source>
</reference>
<evidence type="ECO:0000313" key="2">
    <source>
        <dbReference type="EMBL" id="KAG2624017.1"/>
    </source>
</evidence>
<protein>
    <recommendedName>
        <fullName evidence="1">At1g61320/AtMIF1 LRR domain-containing protein</fullName>
    </recommendedName>
</protein>